<name>A0A0F8VM33_9ZZZZ</name>
<comment type="caution">
    <text evidence="1">The sequence shown here is derived from an EMBL/GenBank/DDBJ whole genome shotgun (WGS) entry which is preliminary data.</text>
</comment>
<dbReference type="EMBL" id="LAZR01070088">
    <property type="protein sequence ID" value="KKK45438.1"/>
    <property type="molecule type" value="Genomic_DNA"/>
</dbReference>
<dbReference type="AlphaFoldDB" id="A0A0F8VM33"/>
<gene>
    <name evidence="1" type="ORF">LCGC14_3165490</name>
</gene>
<sequence>MIKLRQVTLIIAIMITGCERQSEAEARTSEVAVDYVKLVLSMEAHDPGIVDYYY</sequence>
<accession>A0A0F8VM33</accession>
<organism evidence="1">
    <name type="scientific">marine sediment metagenome</name>
    <dbReference type="NCBI Taxonomy" id="412755"/>
    <lineage>
        <taxon>unclassified sequences</taxon>
        <taxon>metagenomes</taxon>
        <taxon>ecological metagenomes</taxon>
    </lineage>
</organism>
<feature type="non-terminal residue" evidence="1">
    <location>
        <position position="54"/>
    </location>
</feature>
<reference evidence="1" key="1">
    <citation type="journal article" date="2015" name="Nature">
        <title>Complex archaea that bridge the gap between prokaryotes and eukaryotes.</title>
        <authorList>
            <person name="Spang A."/>
            <person name="Saw J.H."/>
            <person name="Jorgensen S.L."/>
            <person name="Zaremba-Niedzwiedzka K."/>
            <person name="Martijn J."/>
            <person name="Lind A.E."/>
            <person name="van Eijk R."/>
            <person name="Schleper C."/>
            <person name="Guy L."/>
            <person name="Ettema T.J."/>
        </authorList>
    </citation>
    <scope>NUCLEOTIDE SEQUENCE</scope>
</reference>
<proteinExistence type="predicted"/>
<dbReference type="PROSITE" id="PS51257">
    <property type="entry name" value="PROKAR_LIPOPROTEIN"/>
    <property type="match status" value="1"/>
</dbReference>
<protein>
    <submittedName>
        <fullName evidence="1">Uncharacterized protein</fullName>
    </submittedName>
</protein>
<evidence type="ECO:0000313" key="1">
    <source>
        <dbReference type="EMBL" id="KKK45438.1"/>
    </source>
</evidence>